<evidence type="ECO:0000256" key="1">
    <source>
        <dbReference type="SAM" id="MobiDB-lite"/>
    </source>
</evidence>
<dbReference type="Proteomes" id="UP000479710">
    <property type="component" value="Unassembled WGS sequence"/>
</dbReference>
<proteinExistence type="predicted"/>
<feature type="region of interest" description="Disordered" evidence="1">
    <location>
        <begin position="15"/>
        <end position="54"/>
    </location>
</feature>
<evidence type="ECO:0000313" key="3">
    <source>
        <dbReference type="Proteomes" id="UP000479710"/>
    </source>
</evidence>
<sequence length="191" mass="19577">MEAAAADLSVRVRNGAGAGAGRGSQRWEGRQRQGWSPPLGLLGSNPGGPHRPASREELCDLNAAAGLDAFFLSLASMPPCCIAPAPAHSLHLGFPNAQALPIRPFTIGNCSPSPRRCGRPTSSSGLPPITRSASTNKAAGGAAVAATTTVSPYALAKSPSVSAAEADGDDIVRVYGSDRCPVIWRVRVSLL</sequence>
<reference evidence="2 3" key="1">
    <citation type="submission" date="2019-11" db="EMBL/GenBank/DDBJ databases">
        <title>Whole genome sequence of Oryza granulata.</title>
        <authorList>
            <person name="Li W."/>
        </authorList>
    </citation>
    <scope>NUCLEOTIDE SEQUENCE [LARGE SCALE GENOMIC DNA]</scope>
    <source>
        <strain evidence="3">cv. Menghai</strain>
        <tissue evidence="2">Leaf</tissue>
    </source>
</reference>
<accession>A0A6G1CP98</accession>
<comment type="caution">
    <text evidence="2">The sequence shown here is derived from an EMBL/GenBank/DDBJ whole genome shotgun (WGS) entry which is preliminary data.</text>
</comment>
<protein>
    <submittedName>
        <fullName evidence="2">Uncharacterized protein</fullName>
    </submittedName>
</protein>
<dbReference type="EMBL" id="SPHZ02000008">
    <property type="protein sequence ID" value="KAF0901473.1"/>
    <property type="molecule type" value="Genomic_DNA"/>
</dbReference>
<organism evidence="2 3">
    <name type="scientific">Oryza meyeriana var. granulata</name>
    <dbReference type="NCBI Taxonomy" id="110450"/>
    <lineage>
        <taxon>Eukaryota</taxon>
        <taxon>Viridiplantae</taxon>
        <taxon>Streptophyta</taxon>
        <taxon>Embryophyta</taxon>
        <taxon>Tracheophyta</taxon>
        <taxon>Spermatophyta</taxon>
        <taxon>Magnoliopsida</taxon>
        <taxon>Liliopsida</taxon>
        <taxon>Poales</taxon>
        <taxon>Poaceae</taxon>
        <taxon>BOP clade</taxon>
        <taxon>Oryzoideae</taxon>
        <taxon>Oryzeae</taxon>
        <taxon>Oryzinae</taxon>
        <taxon>Oryza</taxon>
        <taxon>Oryza meyeriana</taxon>
    </lineage>
</organism>
<keyword evidence="3" id="KW-1185">Reference proteome</keyword>
<dbReference type="AlphaFoldDB" id="A0A6G1CP98"/>
<feature type="compositionally biased region" description="Polar residues" evidence="1">
    <location>
        <begin position="120"/>
        <end position="134"/>
    </location>
</feature>
<name>A0A6G1CP98_9ORYZ</name>
<evidence type="ECO:0000313" key="2">
    <source>
        <dbReference type="EMBL" id="KAF0901473.1"/>
    </source>
</evidence>
<feature type="region of interest" description="Disordered" evidence="1">
    <location>
        <begin position="113"/>
        <end position="134"/>
    </location>
</feature>
<gene>
    <name evidence="2" type="ORF">E2562_003470</name>
</gene>
<feature type="compositionally biased region" description="Low complexity" evidence="1">
    <location>
        <begin position="36"/>
        <end position="48"/>
    </location>
</feature>